<comment type="caution">
    <text evidence="12">Was originally thought to be a dihydrodipicolinate synthase (DHDPS), catalyzing the condensation of (S)-aspartate-beta-semialdehyde [(S)-ASA] and pyruvate to dihydrodipicolinate (DHDP). However, it was shown in E.coli that the product of the enzymatic reaction is not dihydrodipicolinate but in fact (4S)-4-hydroxy-2,3,4,5-tetrahydro-(2S)-dipicolinic acid (HTPA), and that the consecutive dehydration reaction leading to DHDP is not spontaneous but catalyzed by DapB.</text>
</comment>
<evidence type="ECO:0000256" key="3">
    <source>
        <dbReference type="ARBA" id="ARBA00007592"/>
    </source>
</evidence>
<evidence type="ECO:0000256" key="1">
    <source>
        <dbReference type="ARBA" id="ARBA00003294"/>
    </source>
</evidence>
<keyword evidence="10 12" id="KW-0704">Schiff base</keyword>
<dbReference type="GO" id="GO:0019877">
    <property type="term" value="P:diaminopimelate biosynthetic process"/>
    <property type="evidence" value="ECO:0007669"/>
    <property type="project" value="UniProtKB-UniRule"/>
</dbReference>
<dbReference type="RefSeq" id="WP_350259090.1">
    <property type="nucleotide sequence ID" value="NZ_CP138335.1"/>
</dbReference>
<comment type="subcellular location">
    <subcellularLocation>
        <location evidence="12">Cytoplasm</location>
    </subcellularLocation>
</comment>
<reference evidence="16" key="1">
    <citation type="submission" date="2023-11" db="EMBL/GenBank/DDBJ databases">
        <title>Scrofimicrobium hongkongense sp. nov., isolated from a patient with peritonitis.</title>
        <authorList>
            <person name="Lao H.Y."/>
            <person name="Wong A.Y.P."/>
            <person name="Ng T.L."/>
            <person name="Wong R.Y.L."/>
            <person name="Yau M.C.Y."/>
            <person name="Lam J.Y.W."/>
            <person name="Siu G.K.H."/>
        </authorList>
    </citation>
    <scope>NUCLEOTIDE SEQUENCE</scope>
    <source>
        <strain evidence="16">R131</strain>
    </source>
</reference>
<dbReference type="PIRSF" id="PIRSF001365">
    <property type="entry name" value="DHDPS"/>
    <property type="match status" value="1"/>
</dbReference>
<comment type="subunit">
    <text evidence="12">Homotetramer; dimer of dimers.</text>
</comment>
<evidence type="ECO:0000256" key="14">
    <source>
        <dbReference type="PIRSR" id="PIRSR001365-1"/>
    </source>
</evidence>
<dbReference type="PROSITE" id="PS00666">
    <property type="entry name" value="DHDPS_2"/>
    <property type="match status" value="1"/>
</dbReference>
<feature type="binding site" evidence="12 15">
    <location>
        <position position="47"/>
    </location>
    <ligand>
        <name>pyruvate</name>
        <dbReference type="ChEBI" id="CHEBI:15361"/>
    </ligand>
</feature>
<evidence type="ECO:0000256" key="2">
    <source>
        <dbReference type="ARBA" id="ARBA00005120"/>
    </source>
</evidence>
<comment type="similarity">
    <text evidence="3 12 13">Belongs to the DapA family.</text>
</comment>
<evidence type="ECO:0000256" key="7">
    <source>
        <dbReference type="ARBA" id="ARBA00022915"/>
    </source>
</evidence>
<dbReference type="InterPro" id="IPR013785">
    <property type="entry name" value="Aldolase_TIM"/>
</dbReference>
<evidence type="ECO:0000256" key="8">
    <source>
        <dbReference type="ARBA" id="ARBA00023154"/>
    </source>
</evidence>
<dbReference type="GO" id="GO:0009089">
    <property type="term" value="P:lysine biosynthetic process via diaminopimelate"/>
    <property type="evidence" value="ECO:0007669"/>
    <property type="project" value="UniProtKB-UniRule"/>
</dbReference>
<feature type="site" description="Part of a proton relay during catalysis" evidence="12">
    <location>
        <position position="46"/>
    </location>
</feature>
<dbReference type="KEGG" id="sapp:SAC06_04875"/>
<dbReference type="CDD" id="cd00950">
    <property type="entry name" value="DHDPS"/>
    <property type="match status" value="1"/>
</dbReference>
<protein>
    <recommendedName>
        <fullName evidence="4 12">4-hydroxy-tetrahydrodipicolinate synthase</fullName>
        <shortName evidence="12">HTPA synthase</shortName>
        <ecNumber evidence="4 12">4.3.3.7</ecNumber>
    </recommendedName>
</protein>
<dbReference type="PRINTS" id="PR00146">
    <property type="entry name" value="DHPICSNTHASE"/>
</dbReference>
<dbReference type="HAMAP" id="MF_00418">
    <property type="entry name" value="DapA"/>
    <property type="match status" value="1"/>
</dbReference>
<evidence type="ECO:0000256" key="9">
    <source>
        <dbReference type="ARBA" id="ARBA00023239"/>
    </source>
</evidence>
<sequence>MDRLFTGSGVALVTPFLDGEVDWAALEQLVDLQLAGGTDALVPCGTTGEPSTLSSDEHDAVVKFVVERVAGRVPVIAGAGSNSTAAAATKANKMQDLGADGVLIVTPYYNKCTQNGLRQHFEAVADAVQVPVIMYNVPSRTGVNLAPHTAEQLSEHPNIWGLKEACGDLGQVQELFRRCRGKLPIYSGNDDQVYALLALGGDGVISVAANVAPKRMHELVQSYRDGQHEQALQLQEELAGLIDQLFTEVNPIPVKAALSMMGLIRDELRLPLTELSAKHRPSLKWELENLGLA</sequence>
<dbReference type="PANTHER" id="PTHR12128">
    <property type="entry name" value="DIHYDRODIPICOLINATE SYNTHASE"/>
    <property type="match status" value="1"/>
</dbReference>
<name>A0AAU7VA05_9ACTO</name>
<organism evidence="16">
    <name type="scientific">Scrofimicrobium appendicitidis</name>
    <dbReference type="NCBI Taxonomy" id="3079930"/>
    <lineage>
        <taxon>Bacteria</taxon>
        <taxon>Bacillati</taxon>
        <taxon>Actinomycetota</taxon>
        <taxon>Actinomycetes</taxon>
        <taxon>Actinomycetales</taxon>
        <taxon>Actinomycetaceae</taxon>
        <taxon>Scrofimicrobium</taxon>
    </lineage>
</organism>
<feature type="binding site" evidence="12 15">
    <location>
        <position position="205"/>
    </location>
    <ligand>
        <name>pyruvate</name>
        <dbReference type="ChEBI" id="CHEBI:15361"/>
    </ligand>
</feature>
<evidence type="ECO:0000256" key="6">
    <source>
        <dbReference type="ARBA" id="ARBA00022605"/>
    </source>
</evidence>
<evidence type="ECO:0000256" key="10">
    <source>
        <dbReference type="ARBA" id="ARBA00023270"/>
    </source>
</evidence>
<dbReference type="AlphaFoldDB" id="A0AAU7VA05"/>
<dbReference type="Pfam" id="PF00701">
    <property type="entry name" value="DHDPS"/>
    <property type="match status" value="1"/>
</dbReference>
<dbReference type="SUPFAM" id="SSF51569">
    <property type="entry name" value="Aldolase"/>
    <property type="match status" value="1"/>
</dbReference>
<gene>
    <name evidence="12 16" type="primary">dapA</name>
    <name evidence="16" type="ORF">SAC06_04875</name>
</gene>
<keyword evidence="5 12" id="KW-0963">Cytoplasm</keyword>
<evidence type="ECO:0000256" key="5">
    <source>
        <dbReference type="ARBA" id="ARBA00022490"/>
    </source>
</evidence>
<keyword evidence="8 12" id="KW-0457">Lysine biosynthesis</keyword>
<dbReference type="GO" id="GO:0005829">
    <property type="term" value="C:cytosol"/>
    <property type="evidence" value="ECO:0007669"/>
    <property type="project" value="TreeGrafter"/>
</dbReference>
<comment type="pathway">
    <text evidence="2 12">Amino-acid biosynthesis; L-lysine biosynthesis via DAP pathway; (S)-tetrahydrodipicolinate from L-aspartate: step 3/4.</text>
</comment>
<keyword evidence="6 12" id="KW-0028">Amino-acid biosynthesis</keyword>
<proteinExistence type="inferred from homology"/>
<accession>A0AAU7VA05</accession>
<dbReference type="InterPro" id="IPR020625">
    <property type="entry name" value="Schiff_base-form_aldolases_AS"/>
</dbReference>
<feature type="site" description="Part of a proton relay during catalysis" evidence="12">
    <location>
        <position position="109"/>
    </location>
</feature>
<dbReference type="InterPro" id="IPR005263">
    <property type="entry name" value="DapA"/>
</dbReference>
<dbReference type="GO" id="GO:0008840">
    <property type="term" value="F:4-hydroxy-tetrahydrodipicolinate synthase activity"/>
    <property type="evidence" value="ECO:0007669"/>
    <property type="project" value="UniProtKB-UniRule"/>
</dbReference>
<evidence type="ECO:0000256" key="4">
    <source>
        <dbReference type="ARBA" id="ARBA00012086"/>
    </source>
</evidence>
<dbReference type="Gene3D" id="3.20.20.70">
    <property type="entry name" value="Aldolase class I"/>
    <property type="match status" value="1"/>
</dbReference>
<dbReference type="SMART" id="SM01130">
    <property type="entry name" value="DHDPS"/>
    <property type="match status" value="1"/>
</dbReference>
<comment type="function">
    <text evidence="1 12">Catalyzes the condensation of (S)-aspartate-beta-semialdehyde [(S)-ASA] and pyruvate to 4-hydroxy-tetrahydrodipicolinate (HTPA).</text>
</comment>
<feature type="active site" description="Proton donor/acceptor" evidence="12 14">
    <location>
        <position position="135"/>
    </location>
</feature>
<comment type="catalytic activity">
    <reaction evidence="11 12">
        <text>L-aspartate 4-semialdehyde + pyruvate = (2S,4S)-4-hydroxy-2,3,4,5-tetrahydrodipicolinate + H2O + H(+)</text>
        <dbReference type="Rhea" id="RHEA:34171"/>
        <dbReference type="ChEBI" id="CHEBI:15361"/>
        <dbReference type="ChEBI" id="CHEBI:15377"/>
        <dbReference type="ChEBI" id="CHEBI:15378"/>
        <dbReference type="ChEBI" id="CHEBI:67139"/>
        <dbReference type="ChEBI" id="CHEBI:537519"/>
        <dbReference type="EC" id="4.3.3.7"/>
    </reaction>
</comment>
<evidence type="ECO:0000256" key="13">
    <source>
        <dbReference type="PIRNR" id="PIRNR001365"/>
    </source>
</evidence>
<evidence type="ECO:0000256" key="12">
    <source>
        <dbReference type="HAMAP-Rule" id="MF_00418"/>
    </source>
</evidence>
<keyword evidence="9 12" id="KW-0456">Lyase</keyword>
<keyword evidence="7 12" id="KW-0220">Diaminopimelate biosynthesis</keyword>
<dbReference type="PANTHER" id="PTHR12128:SF66">
    <property type="entry name" value="4-HYDROXY-2-OXOGLUTARATE ALDOLASE, MITOCHONDRIAL"/>
    <property type="match status" value="1"/>
</dbReference>
<dbReference type="EC" id="4.3.3.7" evidence="4 12"/>
<evidence type="ECO:0000256" key="11">
    <source>
        <dbReference type="ARBA" id="ARBA00047836"/>
    </source>
</evidence>
<evidence type="ECO:0000313" key="16">
    <source>
        <dbReference type="EMBL" id="XBW08890.1"/>
    </source>
</evidence>
<dbReference type="EMBL" id="CP138335">
    <property type="protein sequence ID" value="XBW08890.1"/>
    <property type="molecule type" value="Genomic_DNA"/>
</dbReference>
<feature type="active site" description="Schiff-base intermediate with substrate" evidence="12 14">
    <location>
        <position position="163"/>
    </location>
</feature>
<evidence type="ECO:0000256" key="15">
    <source>
        <dbReference type="PIRSR" id="PIRSR001365-2"/>
    </source>
</evidence>
<dbReference type="InterPro" id="IPR002220">
    <property type="entry name" value="DapA-like"/>
</dbReference>
<dbReference type="NCBIfam" id="TIGR00674">
    <property type="entry name" value="dapA"/>
    <property type="match status" value="1"/>
</dbReference>